<dbReference type="PROSITE" id="PS00534">
    <property type="entry name" value="FERROCHELATASE"/>
    <property type="match status" value="1"/>
</dbReference>
<feature type="binding site" evidence="7">
    <location>
        <position position="154"/>
    </location>
    <ligand>
        <name>Fe(2+)</name>
        <dbReference type="ChEBI" id="CHEBI:29033"/>
    </ligand>
</feature>
<dbReference type="EMBL" id="BAABLF010000006">
    <property type="protein sequence ID" value="GAA5189180.1"/>
    <property type="molecule type" value="Genomic_DNA"/>
</dbReference>
<evidence type="ECO:0000256" key="6">
    <source>
        <dbReference type="ARBA" id="ARBA00024536"/>
    </source>
</evidence>
<dbReference type="InterPro" id="IPR033644">
    <property type="entry name" value="Ferrochelatase_C"/>
</dbReference>
<proteinExistence type="inferred from homology"/>
<dbReference type="HAMAP" id="MF_00323">
    <property type="entry name" value="Ferrochelatase"/>
    <property type="match status" value="1"/>
</dbReference>
<feature type="binding site" evidence="7">
    <location>
        <position position="235"/>
    </location>
    <ligand>
        <name>Fe(2+)</name>
        <dbReference type="ChEBI" id="CHEBI:29033"/>
    </ligand>
</feature>
<keyword evidence="5 7" id="KW-0627">Porphyrin biosynthesis</keyword>
<dbReference type="CDD" id="cd03411">
    <property type="entry name" value="Ferrochelatase_N"/>
    <property type="match status" value="1"/>
</dbReference>
<evidence type="ECO:0000313" key="9">
    <source>
        <dbReference type="EMBL" id="GAA5189180.1"/>
    </source>
</evidence>
<evidence type="ECO:0000256" key="3">
    <source>
        <dbReference type="ARBA" id="ARBA00023133"/>
    </source>
</evidence>
<keyword evidence="7 8" id="KW-0963">Cytoplasm</keyword>
<dbReference type="CDD" id="cd00419">
    <property type="entry name" value="Ferrochelatase_C"/>
    <property type="match status" value="1"/>
</dbReference>
<evidence type="ECO:0000256" key="8">
    <source>
        <dbReference type="RuleBase" id="RU000607"/>
    </source>
</evidence>
<protein>
    <recommendedName>
        <fullName evidence="7 8">Ferrochelatase</fullName>
        <ecNumber evidence="7 8">4.98.1.1</ecNumber>
    </recommendedName>
    <alternativeName>
        <fullName evidence="7">Heme synthase</fullName>
    </alternativeName>
    <alternativeName>
        <fullName evidence="7">Protoheme ferro-lyase</fullName>
    </alternativeName>
</protein>
<keyword evidence="10" id="KW-1185">Reference proteome</keyword>
<organism evidence="9 10">
    <name type="scientific">Ferrimonas gelatinilytica</name>
    <dbReference type="NCBI Taxonomy" id="1255257"/>
    <lineage>
        <taxon>Bacteria</taxon>
        <taxon>Pseudomonadati</taxon>
        <taxon>Pseudomonadota</taxon>
        <taxon>Gammaproteobacteria</taxon>
        <taxon>Alteromonadales</taxon>
        <taxon>Ferrimonadaceae</taxon>
        <taxon>Ferrimonas</taxon>
    </lineage>
</organism>
<dbReference type="EC" id="4.98.1.1" evidence="7 8"/>
<evidence type="ECO:0000313" key="10">
    <source>
        <dbReference type="Proteomes" id="UP001501600"/>
    </source>
</evidence>
<name>A0ABP9S0X0_9GAMM</name>
<evidence type="ECO:0000256" key="2">
    <source>
        <dbReference type="ARBA" id="ARBA00023004"/>
    </source>
</evidence>
<dbReference type="InterPro" id="IPR033659">
    <property type="entry name" value="Ferrochelatase_N"/>
</dbReference>
<dbReference type="Pfam" id="PF00762">
    <property type="entry name" value="Ferrochelatase"/>
    <property type="match status" value="1"/>
</dbReference>
<dbReference type="NCBIfam" id="TIGR00109">
    <property type="entry name" value="hemH"/>
    <property type="match status" value="1"/>
</dbReference>
<evidence type="ECO:0000256" key="1">
    <source>
        <dbReference type="ARBA" id="ARBA00007718"/>
    </source>
</evidence>
<comment type="similarity">
    <text evidence="1 7 8">Belongs to the ferrochelatase family.</text>
</comment>
<comment type="function">
    <text evidence="7 8">Catalyzes the ferrous insertion into protoporphyrin IX.</text>
</comment>
<dbReference type="SUPFAM" id="SSF53800">
    <property type="entry name" value="Chelatase"/>
    <property type="match status" value="1"/>
</dbReference>
<comment type="catalytic activity">
    <reaction evidence="6">
        <text>Fe-coproporphyrin III + 2 H(+) = coproporphyrin III + Fe(2+)</text>
        <dbReference type="Rhea" id="RHEA:49572"/>
        <dbReference type="ChEBI" id="CHEBI:15378"/>
        <dbReference type="ChEBI" id="CHEBI:29033"/>
        <dbReference type="ChEBI" id="CHEBI:68438"/>
        <dbReference type="ChEBI" id="CHEBI:131725"/>
        <dbReference type="EC" id="4.99.1.9"/>
    </reaction>
    <physiologicalReaction direction="right-to-left" evidence="6">
        <dbReference type="Rhea" id="RHEA:49574"/>
    </physiologicalReaction>
</comment>
<evidence type="ECO:0000256" key="4">
    <source>
        <dbReference type="ARBA" id="ARBA00023239"/>
    </source>
</evidence>
<accession>A0ABP9S0X0</accession>
<dbReference type="Gene3D" id="3.40.50.1400">
    <property type="match status" value="2"/>
</dbReference>
<dbReference type="Proteomes" id="UP001501600">
    <property type="component" value="Unassembled WGS sequence"/>
</dbReference>
<gene>
    <name evidence="7 9" type="primary">hemH</name>
    <name evidence="9" type="ORF">GCM10025772_10940</name>
</gene>
<comment type="pathway">
    <text evidence="7 8">Porphyrin-containing compound metabolism; protoheme biosynthesis; protoheme from protoporphyrin-IX: step 1/1.</text>
</comment>
<keyword evidence="2 7" id="KW-0408">Iron</keyword>
<dbReference type="PANTHER" id="PTHR11108">
    <property type="entry name" value="FERROCHELATASE"/>
    <property type="match status" value="1"/>
</dbReference>
<sequence length="292" mass="32709">MPILHGIILNTRPKRVARAYQSIWQEGGSPLKVISHRQREALAELLAQRSGESVPVELGMTYCKPGLREGLDKLEQAGVERIVVLPLFPQYSCSTTGAVVDALAATLKQKRSMPEYRLIRDYHRDPAYIKALAQSVRESWAEQGRGERLLVSFHGVPQRYVDEGDLYRDHCEATARALAAELELDAEAWTLCFQSRFGKEPWLQPYTDETLEALPKEGVTSVDMISPAFSVDCLETLEELAIEGKQAFMEAGGENYHFIPCLNDRDDHIAMMADLVERHAATWASEPVATLP</sequence>
<evidence type="ECO:0000256" key="7">
    <source>
        <dbReference type="HAMAP-Rule" id="MF_00323"/>
    </source>
</evidence>
<dbReference type="InterPro" id="IPR019772">
    <property type="entry name" value="Ferrochelatase_AS"/>
</dbReference>
<dbReference type="PANTHER" id="PTHR11108:SF1">
    <property type="entry name" value="FERROCHELATASE, MITOCHONDRIAL"/>
    <property type="match status" value="1"/>
</dbReference>
<keyword evidence="7" id="KW-0479">Metal-binding</keyword>
<comment type="subcellular location">
    <subcellularLocation>
        <location evidence="7 8">Cytoplasm</location>
    </subcellularLocation>
</comment>
<dbReference type="InterPro" id="IPR001015">
    <property type="entry name" value="Ferrochelatase"/>
</dbReference>
<keyword evidence="3 7" id="KW-0350">Heme biosynthesis</keyword>
<keyword evidence="4 7" id="KW-0456">Lyase</keyword>
<comment type="catalytic activity">
    <reaction evidence="7 8">
        <text>heme b + 2 H(+) = protoporphyrin IX + Fe(2+)</text>
        <dbReference type="Rhea" id="RHEA:22584"/>
        <dbReference type="ChEBI" id="CHEBI:15378"/>
        <dbReference type="ChEBI" id="CHEBI:29033"/>
        <dbReference type="ChEBI" id="CHEBI:57306"/>
        <dbReference type="ChEBI" id="CHEBI:60344"/>
        <dbReference type="EC" id="4.98.1.1"/>
    </reaction>
</comment>
<comment type="caution">
    <text evidence="9">The sequence shown here is derived from an EMBL/GenBank/DDBJ whole genome shotgun (WGS) entry which is preliminary data.</text>
</comment>
<evidence type="ECO:0000256" key="5">
    <source>
        <dbReference type="ARBA" id="ARBA00023244"/>
    </source>
</evidence>
<reference evidence="10" key="1">
    <citation type="journal article" date="2019" name="Int. J. Syst. Evol. Microbiol.">
        <title>The Global Catalogue of Microorganisms (GCM) 10K type strain sequencing project: providing services to taxonomists for standard genome sequencing and annotation.</title>
        <authorList>
            <consortium name="The Broad Institute Genomics Platform"/>
            <consortium name="The Broad Institute Genome Sequencing Center for Infectious Disease"/>
            <person name="Wu L."/>
            <person name="Ma J."/>
        </authorList>
    </citation>
    <scope>NUCLEOTIDE SEQUENCE [LARGE SCALE GENOMIC DNA]</scope>
    <source>
        <strain evidence="10">JCM 18720</strain>
    </source>
</reference>